<dbReference type="Proteomes" id="UP000319213">
    <property type="component" value="Unassembled WGS sequence"/>
</dbReference>
<evidence type="ECO:0000313" key="3">
    <source>
        <dbReference type="Proteomes" id="UP000319213"/>
    </source>
</evidence>
<proteinExistence type="predicted"/>
<dbReference type="InterPro" id="IPR001466">
    <property type="entry name" value="Beta-lactam-related"/>
</dbReference>
<evidence type="ECO:0000313" key="2">
    <source>
        <dbReference type="EMBL" id="TQM75089.1"/>
    </source>
</evidence>
<feature type="domain" description="Beta-lactamase-related" evidence="1">
    <location>
        <begin position="17"/>
        <end position="382"/>
    </location>
</feature>
<dbReference type="InterPro" id="IPR012338">
    <property type="entry name" value="Beta-lactam/transpept-like"/>
</dbReference>
<dbReference type="SUPFAM" id="SSF56601">
    <property type="entry name" value="beta-lactamase/transpeptidase-like"/>
    <property type="match status" value="1"/>
</dbReference>
<name>A0A543IWZ4_9ACTN</name>
<dbReference type="Pfam" id="PF00144">
    <property type="entry name" value="Beta-lactamase"/>
    <property type="match status" value="1"/>
</dbReference>
<dbReference type="AlphaFoldDB" id="A0A543IWZ4"/>
<gene>
    <name evidence="2" type="ORF">FHX40_1788</name>
</gene>
<comment type="caution">
    <text evidence="2">The sequence shown here is derived from an EMBL/GenBank/DDBJ whole genome shotgun (WGS) entry which is preliminary data.</text>
</comment>
<dbReference type="EMBL" id="VFPQ01000001">
    <property type="protein sequence ID" value="TQM75089.1"/>
    <property type="molecule type" value="Genomic_DNA"/>
</dbReference>
<keyword evidence="3" id="KW-1185">Reference proteome</keyword>
<dbReference type="RefSeq" id="WP_229789130.1">
    <property type="nucleotide sequence ID" value="NZ_BMPV01000007.1"/>
</dbReference>
<dbReference type="PANTHER" id="PTHR43283">
    <property type="entry name" value="BETA-LACTAMASE-RELATED"/>
    <property type="match status" value="1"/>
</dbReference>
<dbReference type="PANTHER" id="PTHR43283:SF3">
    <property type="entry name" value="BETA-LACTAMASE FAMILY PROTEIN (AFU_ORTHOLOGUE AFUA_5G07500)"/>
    <property type="match status" value="1"/>
</dbReference>
<accession>A0A543IWZ4</accession>
<dbReference type="Gene3D" id="3.40.710.10">
    <property type="entry name" value="DD-peptidase/beta-lactamase superfamily"/>
    <property type="match status" value="1"/>
</dbReference>
<organism evidence="2 3">
    <name type="scientific">Thermopolyspora flexuosa</name>
    <dbReference type="NCBI Taxonomy" id="103836"/>
    <lineage>
        <taxon>Bacteria</taxon>
        <taxon>Bacillati</taxon>
        <taxon>Actinomycetota</taxon>
        <taxon>Actinomycetes</taxon>
        <taxon>Streptosporangiales</taxon>
        <taxon>Streptosporangiaceae</taxon>
        <taxon>Thermopolyspora</taxon>
    </lineage>
</organism>
<reference evidence="2 3" key="1">
    <citation type="submission" date="2019-06" db="EMBL/GenBank/DDBJ databases">
        <title>Sequencing the genomes of 1000 actinobacteria strains.</title>
        <authorList>
            <person name="Klenk H.-P."/>
        </authorList>
    </citation>
    <scope>NUCLEOTIDE SEQUENCE [LARGE SCALE GENOMIC DNA]</scope>
    <source>
        <strain evidence="2 3">DSM 43186</strain>
    </source>
</reference>
<evidence type="ECO:0000259" key="1">
    <source>
        <dbReference type="Pfam" id="PF00144"/>
    </source>
</evidence>
<dbReference type="InterPro" id="IPR050789">
    <property type="entry name" value="Diverse_Enzym_Activities"/>
</dbReference>
<protein>
    <submittedName>
        <fullName evidence="2">CubicO group peptidase (Beta-lactamase class C family)</fullName>
    </submittedName>
</protein>
<sequence>MTDTIMGFDRTRLDRIDRQLACHVDEGRLAGWQLAITRHGRIVHLSAYGHRDREAGLPVTDDTIWRIYSMTKPIATVAAMTLWEEGAFELTDPISRWLPEFADVRVYAEGPVDDVVTVPAAEPIRVWHLLTHTSGLTAGFQHAGVVDALYRRAGYGFGFPEGPTLASVCADLARLPLLFQPGSSWGYGVSTDVLGRLIEIWTGQSLDVAIAERVTGPLGMRDTVWYADDGRKERLAALYVSDPETGLAVRDDTVGDRALTPPSVLSAGGGMLSTISDYVRFTLMLAGGGELDGVRILSPRTLRLMTANHLDADLATLSTSAFTQTDLRGVGFGLGFAVVLDPVKSLSVAGAGEYYWGGAAGTMFSVDPVEDLTVVFMTQSLPLRGGSRLAGAGTYPTRAQLRRLVYSALVD</sequence>